<dbReference type="InterPro" id="IPR030791">
    <property type="entry name" value="Rotatin"/>
</dbReference>
<evidence type="ECO:0000259" key="2">
    <source>
        <dbReference type="Pfam" id="PF14726"/>
    </source>
</evidence>
<evidence type="ECO:0000256" key="1">
    <source>
        <dbReference type="SAM" id="MobiDB-lite"/>
    </source>
</evidence>
<dbReference type="PANTHER" id="PTHR31691:SF1">
    <property type="entry name" value="ROTATIN"/>
    <property type="match status" value="1"/>
</dbReference>
<dbReference type="GO" id="GO:0036064">
    <property type="term" value="C:ciliary basal body"/>
    <property type="evidence" value="ECO:0007669"/>
    <property type="project" value="InterPro"/>
</dbReference>
<dbReference type="SUPFAM" id="SSF48371">
    <property type="entry name" value="ARM repeat"/>
    <property type="match status" value="2"/>
</dbReference>
<dbReference type="Pfam" id="PF14726">
    <property type="entry name" value="RTTN_N"/>
    <property type="match status" value="1"/>
</dbReference>
<dbReference type="EMBL" id="JBGBPQ010000025">
    <property type="protein sequence ID" value="KAL1499448.1"/>
    <property type="molecule type" value="Genomic_DNA"/>
</dbReference>
<accession>A0AB34II21</accession>
<dbReference type="Proteomes" id="UP001515480">
    <property type="component" value="Unassembled WGS sequence"/>
</dbReference>
<reference evidence="3 4" key="1">
    <citation type="journal article" date="2024" name="Science">
        <title>Giant polyketide synthase enzymes in the biosynthesis of giant marine polyether toxins.</title>
        <authorList>
            <person name="Fallon T.R."/>
            <person name="Shende V.V."/>
            <person name="Wierzbicki I.H."/>
            <person name="Pendleton A.L."/>
            <person name="Watervoot N.F."/>
            <person name="Auber R.P."/>
            <person name="Gonzalez D.J."/>
            <person name="Wisecaver J.H."/>
            <person name="Moore B.S."/>
        </authorList>
    </citation>
    <scope>NUCLEOTIDE SEQUENCE [LARGE SCALE GENOMIC DNA]</scope>
    <source>
        <strain evidence="3 4">12B1</strain>
    </source>
</reference>
<proteinExistence type="predicted"/>
<feature type="domain" description="Rotatin N-terminal" evidence="2">
    <location>
        <begin position="17"/>
        <end position="100"/>
    </location>
</feature>
<feature type="region of interest" description="Disordered" evidence="1">
    <location>
        <begin position="128"/>
        <end position="151"/>
    </location>
</feature>
<gene>
    <name evidence="3" type="ORF">AB1Y20_011652</name>
</gene>
<comment type="caution">
    <text evidence="3">The sequence shown here is derived from an EMBL/GenBank/DDBJ whole genome shotgun (WGS) entry which is preliminary data.</text>
</comment>
<dbReference type="InterPro" id="IPR029249">
    <property type="entry name" value="Rotatin_N"/>
</dbReference>
<organism evidence="3 4">
    <name type="scientific">Prymnesium parvum</name>
    <name type="common">Toxic golden alga</name>
    <dbReference type="NCBI Taxonomy" id="97485"/>
    <lineage>
        <taxon>Eukaryota</taxon>
        <taxon>Haptista</taxon>
        <taxon>Haptophyta</taxon>
        <taxon>Prymnesiophyceae</taxon>
        <taxon>Prymnesiales</taxon>
        <taxon>Prymnesiaceae</taxon>
        <taxon>Prymnesium</taxon>
    </lineage>
</organism>
<protein>
    <recommendedName>
        <fullName evidence="2">Rotatin N-terminal domain-containing protein</fullName>
    </recommendedName>
</protein>
<keyword evidence="4" id="KW-1185">Reference proteome</keyword>
<evidence type="ECO:0000313" key="3">
    <source>
        <dbReference type="EMBL" id="KAL1499448.1"/>
    </source>
</evidence>
<evidence type="ECO:0000313" key="4">
    <source>
        <dbReference type="Proteomes" id="UP001515480"/>
    </source>
</evidence>
<dbReference type="GO" id="GO:0044782">
    <property type="term" value="P:cilium organization"/>
    <property type="evidence" value="ECO:0007669"/>
    <property type="project" value="InterPro"/>
</dbReference>
<name>A0AB34II21_PRYPA</name>
<dbReference type="InterPro" id="IPR016024">
    <property type="entry name" value="ARM-type_fold"/>
</dbReference>
<dbReference type="GO" id="GO:0005813">
    <property type="term" value="C:centrosome"/>
    <property type="evidence" value="ECO:0007669"/>
    <property type="project" value="InterPro"/>
</dbReference>
<dbReference type="PANTHER" id="PTHR31691">
    <property type="entry name" value="ROTATIN"/>
    <property type="match status" value="1"/>
</dbReference>
<sequence length="1708" mass="183615">MSVLASLADKLAHPLQEVRLRSLRSLRSKLDAGLVNPSELSCDPSLLRALLQLLGSSASVGVALDVLELLQRLAVEPSGARQLVGFGALDRLSHLQATSPPAEPVAILAKRLIERLVHLPSNAVEAASPSAAVPSPRTPPHFDVQSVSRPADPPPCSRALFLSASEQFPESTPFHMERPAARMLPAPTWTRLARVLLTRTDEQALFEAGVRLKMTEPAVLCDACAHVGGEIAHDIGAPAIFARPGMLEGLLSLIRTTEHAELNDLSVGALTALQQLVDRTTDGLKARLDTRLCHDATPESEEAPGWQVWELADATWSAATPLLRLREGSVHALPLLMGVLPLLYVPPHDAKTEHVDAAAALWRSYFEKLCAVLAFHQLLPKDGEPWENCMGFPDPLDTELLPLLLMAVATVDACPRSLLRLAAPKAIVVILRAIVASPYFAVCEAVVHNTAQEALGLLDPPAQRAAAAAAAIEDAAVRAVALCHMDSAPSTLGSNLQWARHRCAALRECLPALSYARLQTVPLAVVSLACLPIHDGELPEREELLASFLAHPVPSVREVTLQRVVSILNQHDSARSADGTGINAPSEDWAEQEARSVSLDFVDEETAKGSLTDALMEQRPLQILSEVALMVDVPPPPSSEAAVGFEHAKLAQTILMALIRTVPISRLAEFAPLLPLLQAFLPSPTHLKRNSAVKATEPPPMGSAHEASGAHACALLGAVLPHLPDHVRLAAQMRLLLHRNEAVAIEAAGGLVDSLLQPPLDGVPAAVLHGLPHDENGKARSKVPPPQALSSFDVSELRNLLLMVRSPVLEIPIRIAATKQLTLLVDDRTLLARALRAELLSTLVTTLEDLTVESSLMESSTSPLTAAMLHLFAAILSASGETRESVLSSLPALHLILDCAFAPAPSIRAATRSVFQSMLFDSGALAVAASCRRRPAASASIAPSSHGSLVGSTSSCIPDARALMEAAFDVNFCEDTLPLLLPRETAALARDTTIARTLECRRELRRRLRKQSSPDYIELVDHAGNAVDTAACLAASQHAVQGMMSNADMLERSVGIASACRAFDDCTNHASCHECLRTLHAVCAAYELQQLLRASHLPLEDHPLYDHLSHHGVPNVMQRLLTVVPACAEDNRLLAATLGLLERVLRKDASPEPQCASESSPPRLSTLEQLLFNSLTGVGAAVLELHGAHVWAATSLTLFPPASPTPLRRAVLCFGKVLIERFPELAEHLLHQGSCLLLICQHYANVAPRNESSRRRHVVSVSVPGGSDGTAPTQELRRLSLLLLQSTLRKVNAARLSAASVECLVEMVPTLIASAASHRDRGISRGVASQRAAVECLRHAVRLLATNNPNSIGRGCLWSQGLRWLERLVTDDDAHVCSSALEICARIARAGPLPAGELRGKLPELLAISARYVRNADRDTAYLVRSSALRLLLVICDAKNAEAPSAWSSVERVKEEEEDSFWAELRRTGLLQCLPCVIKESGADPIFLTLSLTLLDQLLHVAPDQMGAFWQTGADHWRGVLECLSLSHHWNGYMRSLAAAGVAEDEFASSLMTTKPLHAMGMVHATLWLRSTMPEVHRARAALLRLCCTLVDLGCSTRDACSPSYNSLGRELMRETALIQFVAAAFSKRLGAPAATLRVRASEVNNQNVQGSGEGSPIRWIPPSAPAAPKWAGFGQLEAILLCSQNLQAARQAKAGAFDVMEEAVAFW</sequence>